<comment type="caution">
    <text evidence="2">The sequence shown here is derived from an EMBL/GenBank/DDBJ whole genome shotgun (WGS) entry which is preliminary data.</text>
</comment>
<keyword evidence="3" id="KW-1185">Reference proteome</keyword>
<evidence type="ECO:0000313" key="2">
    <source>
        <dbReference type="EMBL" id="PSV78644.1"/>
    </source>
</evidence>
<dbReference type="Proteomes" id="UP000241566">
    <property type="component" value="Unassembled WGS sequence"/>
</dbReference>
<reference evidence="2 3" key="1">
    <citation type="submission" date="2018-01" db="EMBL/GenBank/DDBJ databases">
        <title>Whole genome sequencing of Histamine producing bacteria.</title>
        <authorList>
            <person name="Butler K."/>
        </authorList>
    </citation>
    <scope>NUCLEOTIDE SEQUENCE [LARGE SCALE GENOMIC DNA]</scope>
    <source>
        <strain evidence="2 3">ATCC 25521</strain>
    </source>
</reference>
<dbReference type="SUPFAM" id="SSF53448">
    <property type="entry name" value="Nucleotide-diphospho-sugar transferases"/>
    <property type="match status" value="1"/>
</dbReference>
<dbReference type="Pfam" id="PF00535">
    <property type="entry name" value="Glycos_transf_2"/>
    <property type="match status" value="1"/>
</dbReference>
<protein>
    <recommendedName>
        <fullName evidence="1">Glycosyltransferase 2-like domain-containing protein</fullName>
    </recommendedName>
</protein>
<dbReference type="CDD" id="cd00761">
    <property type="entry name" value="Glyco_tranf_GTA_type"/>
    <property type="match status" value="1"/>
</dbReference>
<dbReference type="RefSeq" id="WP_107229709.1">
    <property type="nucleotide sequence ID" value="NZ_CP131601.1"/>
</dbReference>
<evidence type="ECO:0000313" key="3">
    <source>
        <dbReference type="Proteomes" id="UP000241566"/>
    </source>
</evidence>
<name>A0ABX5GBJ9_PHOLE</name>
<proteinExistence type="predicted"/>
<organism evidence="2 3">
    <name type="scientific">Photobacterium leiognathi</name>
    <dbReference type="NCBI Taxonomy" id="553611"/>
    <lineage>
        <taxon>Bacteria</taxon>
        <taxon>Pseudomonadati</taxon>
        <taxon>Pseudomonadota</taxon>
        <taxon>Gammaproteobacteria</taxon>
        <taxon>Vibrionales</taxon>
        <taxon>Vibrionaceae</taxon>
        <taxon>Photobacterium</taxon>
    </lineage>
</organism>
<evidence type="ECO:0000259" key="1">
    <source>
        <dbReference type="Pfam" id="PF00535"/>
    </source>
</evidence>
<dbReference type="InterPro" id="IPR029044">
    <property type="entry name" value="Nucleotide-diphossugar_trans"/>
</dbReference>
<feature type="domain" description="Glycosyltransferase 2-like" evidence="1">
    <location>
        <begin position="5"/>
        <end position="94"/>
    </location>
</feature>
<sequence length="287" mass="34453">MEIPILVMTRNENEFLFQCIDSIINTVTIDYHIYVIDNNSDNNEHLKILDKLEKNEKITILRNNDNKWILGINRHLEYIKSRHGSKYFYLTDGDIDFNLCKAKPCWLSYSINLMENNCSLGKVGLSLSWDYLKKNEYLHDILQQEESLYTNNKINDLYVSFIDTTATLFRWDWSVEESSKFYPDHMRYLRPELYSCRTPKDIVVEHLGWQKYNNNCLPKVDIDNKIKCFMIVGGYVKDETLSQASNYIRYLYKLLHKPILNLWILRRYYYLFKYIIKKGRRHFQGQG</sequence>
<dbReference type="Gene3D" id="3.90.550.10">
    <property type="entry name" value="Spore Coat Polysaccharide Biosynthesis Protein SpsA, Chain A"/>
    <property type="match status" value="1"/>
</dbReference>
<dbReference type="InterPro" id="IPR001173">
    <property type="entry name" value="Glyco_trans_2-like"/>
</dbReference>
<dbReference type="EMBL" id="PYOI01000037">
    <property type="protein sequence ID" value="PSV78644.1"/>
    <property type="molecule type" value="Genomic_DNA"/>
</dbReference>
<gene>
    <name evidence="2" type="ORF">CTM94_18225</name>
</gene>
<accession>A0ABX5GBJ9</accession>